<evidence type="ECO:0000313" key="4">
    <source>
        <dbReference type="EMBL" id="KAG8228193.1"/>
    </source>
</evidence>
<dbReference type="Proteomes" id="UP000792457">
    <property type="component" value="Unassembled WGS sequence"/>
</dbReference>
<feature type="region of interest" description="Disordered" evidence="1">
    <location>
        <begin position="49"/>
        <end position="87"/>
    </location>
</feature>
<evidence type="ECO:0000259" key="3">
    <source>
        <dbReference type="PROSITE" id="PS50940"/>
    </source>
</evidence>
<reference evidence="4" key="1">
    <citation type="submission" date="2013-04" db="EMBL/GenBank/DDBJ databases">
        <authorList>
            <person name="Qu J."/>
            <person name="Murali S.C."/>
            <person name="Bandaranaike D."/>
            <person name="Bellair M."/>
            <person name="Blankenburg K."/>
            <person name="Chao H."/>
            <person name="Dinh H."/>
            <person name="Doddapaneni H."/>
            <person name="Downs B."/>
            <person name="Dugan-Rocha S."/>
            <person name="Elkadiri S."/>
            <person name="Gnanaolivu R.D."/>
            <person name="Hernandez B."/>
            <person name="Javaid M."/>
            <person name="Jayaseelan J.C."/>
            <person name="Lee S."/>
            <person name="Li M."/>
            <person name="Ming W."/>
            <person name="Munidasa M."/>
            <person name="Muniz J."/>
            <person name="Nguyen L."/>
            <person name="Ongeri F."/>
            <person name="Osuji N."/>
            <person name="Pu L.-L."/>
            <person name="Puazo M."/>
            <person name="Qu C."/>
            <person name="Quiroz J."/>
            <person name="Raj R."/>
            <person name="Weissenberger G."/>
            <person name="Xin Y."/>
            <person name="Zou X."/>
            <person name="Han Y."/>
            <person name="Richards S."/>
            <person name="Worley K."/>
            <person name="Muzny D."/>
            <person name="Gibbs R."/>
        </authorList>
    </citation>
    <scope>NUCLEOTIDE SEQUENCE</scope>
    <source>
        <strain evidence="4">Sampled in the wild</strain>
    </source>
</reference>
<evidence type="ECO:0000256" key="2">
    <source>
        <dbReference type="SAM" id="Phobius"/>
    </source>
</evidence>
<accession>A0A8K0K963</accession>
<keyword evidence="2" id="KW-0472">Membrane</keyword>
<protein>
    <recommendedName>
        <fullName evidence="3">Chitin-binding type-2 domain-containing protein</fullName>
    </recommendedName>
</protein>
<evidence type="ECO:0000256" key="1">
    <source>
        <dbReference type="SAM" id="MobiDB-lite"/>
    </source>
</evidence>
<dbReference type="AlphaFoldDB" id="A0A8K0K963"/>
<keyword evidence="2" id="KW-1133">Transmembrane helix</keyword>
<dbReference type="GO" id="GO:0005576">
    <property type="term" value="C:extracellular region"/>
    <property type="evidence" value="ECO:0007669"/>
    <property type="project" value="InterPro"/>
</dbReference>
<reference evidence="4" key="2">
    <citation type="submission" date="2017-10" db="EMBL/GenBank/DDBJ databases">
        <title>Ladona fulva Genome sequencing and assembly.</title>
        <authorList>
            <person name="Murali S."/>
            <person name="Richards S."/>
            <person name="Bandaranaike D."/>
            <person name="Bellair M."/>
            <person name="Blankenburg K."/>
            <person name="Chao H."/>
            <person name="Dinh H."/>
            <person name="Doddapaneni H."/>
            <person name="Dugan-Rocha S."/>
            <person name="Elkadiri S."/>
            <person name="Gnanaolivu R."/>
            <person name="Hernandez B."/>
            <person name="Skinner E."/>
            <person name="Javaid M."/>
            <person name="Lee S."/>
            <person name="Li M."/>
            <person name="Ming W."/>
            <person name="Munidasa M."/>
            <person name="Muniz J."/>
            <person name="Nguyen L."/>
            <person name="Hughes D."/>
            <person name="Osuji N."/>
            <person name="Pu L.-L."/>
            <person name="Puazo M."/>
            <person name="Qu C."/>
            <person name="Quiroz J."/>
            <person name="Raj R."/>
            <person name="Weissenberger G."/>
            <person name="Xin Y."/>
            <person name="Zou X."/>
            <person name="Han Y."/>
            <person name="Worley K."/>
            <person name="Muzny D."/>
            <person name="Gibbs R."/>
        </authorList>
    </citation>
    <scope>NUCLEOTIDE SEQUENCE</scope>
    <source>
        <strain evidence="4">Sampled in the wild</strain>
    </source>
</reference>
<feature type="transmembrane region" description="Helical" evidence="2">
    <location>
        <begin position="154"/>
        <end position="174"/>
    </location>
</feature>
<evidence type="ECO:0000313" key="5">
    <source>
        <dbReference type="Proteomes" id="UP000792457"/>
    </source>
</evidence>
<organism evidence="4 5">
    <name type="scientific">Ladona fulva</name>
    <name type="common">Scarce chaser dragonfly</name>
    <name type="synonym">Libellula fulva</name>
    <dbReference type="NCBI Taxonomy" id="123851"/>
    <lineage>
        <taxon>Eukaryota</taxon>
        <taxon>Metazoa</taxon>
        <taxon>Ecdysozoa</taxon>
        <taxon>Arthropoda</taxon>
        <taxon>Hexapoda</taxon>
        <taxon>Insecta</taxon>
        <taxon>Pterygota</taxon>
        <taxon>Palaeoptera</taxon>
        <taxon>Odonata</taxon>
        <taxon>Epiprocta</taxon>
        <taxon>Anisoptera</taxon>
        <taxon>Libelluloidea</taxon>
        <taxon>Libellulidae</taxon>
        <taxon>Ladona</taxon>
    </lineage>
</organism>
<feature type="compositionally biased region" description="Low complexity" evidence="1">
    <location>
        <begin position="65"/>
        <end position="79"/>
    </location>
</feature>
<dbReference type="SUPFAM" id="SSF57625">
    <property type="entry name" value="Invertebrate chitin-binding proteins"/>
    <property type="match status" value="1"/>
</dbReference>
<gene>
    <name evidence="4" type="ORF">J437_LFUL004318</name>
</gene>
<keyword evidence="2" id="KW-0812">Transmembrane</keyword>
<dbReference type="GO" id="GO:0008061">
    <property type="term" value="F:chitin binding"/>
    <property type="evidence" value="ECO:0007669"/>
    <property type="project" value="InterPro"/>
</dbReference>
<dbReference type="EMBL" id="KZ308363">
    <property type="protein sequence ID" value="KAG8228193.1"/>
    <property type="molecule type" value="Genomic_DNA"/>
</dbReference>
<name>A0A8K0K963_LADFU</name>
<keyword evidence="5" id="KW-1185">Reference proteome</keyword>
<dbReference type="Gene3D" id="2.170.140.10">
    <property type="entry name" value="Chitin binding domain"/>
    <property type="match status" value="1"/>
</dbReference>
<feature type="domain" description="Chitin-binding type-2" evidence="3">
    <location>
        <begin position="96"/>
        <end position="150"/>
    </location>
</feature>
<feature type="compositionally biased region" description="Acidic residues" evidence="1">
    <location>
        <begin position="55"/>
        <end position="64"/>
    </location>
</feature>
<dbReference type="PROSITE" id="PS50940">
    <property type="entry name" value="CHIT_BIND_II"/>
    <property type="match status" value="1"/>
</dbReference>
<comment type="caution">
    <text evidence="4">The sequence shown here is derived from an EMBL/GenBank/DDBJ whole genome shotgun (WGS) entry which is preliminary data.</text>
</comment>
<dbReference type="InterPro" id="IPR002557">
    <property type="entry name" value="Chitin-bd_dom"/>
</dbReference>
<proteinExistence type="predicted"/>
<dbReference type="InterPro" id="IPR036508">
    <property type="entry name" value="Chitin-bd_dom_sf"/>
</dbReference>
<sequence>MNERMKNRSLGIGRADAWRWIIKVIEFPHFLTKELGVCDYPYRVDCVNPPAPETPPEEGGEESSPETPAEEQPAAPPSEETGDATRGLPPSFLKAGSPCWHNNVYPLNNACSRVSICRSGFTAILACPNGMAYDKYKLRCLPYYRVRCKFQKMAVIFLAGSLLAFLSFLLFLFLEMHFQMDLIARFASMNVKAGTSIIESAANWVREMTGKHSLCDYPFTVNKILGFLQFTKIPANFVAYIQALIEGEILRARKYKQSP</sequence>